<keyword evidence="2" id="KW-0812">Transmembrane</keyword>
<dbReference type="OrthoDB" id="10405270at2759"/>
<keyword evidence="2" id="KW-0472">Membrane</keyword>
<evidence type="ECO:0000313" key="3">
    <source>
        <dbReference type="EMBL" id="CAD6440034.1"/>
    </source>
</evidence>
<feature type="transmembrane region" description="Helical" evidence="2">
    <location>
        <begin position="12"/>
        <end position="36"/>
    </location>
</feature>
<evidence type="ECO:0000313" key="4">
    <source>
        <dbReference type="Proteomes" id="UP000624404"/>
    </source>
</evidence>
<organism evidence="3 4">
    <name type="scientific">Sclerotinia trifoliorum</name>
    <dbReference type="NCBI Taxonomy" id="28548"/>
    <lineage>
        <taxon>Eukaryota</taxon>
        <taxon>Fungi</taxon>
        <taxon>Dikarya</taxon>
        <taxon>Ascomycota</taxon>
        <taxon>Pezizomycotina</taxon>
        <taxon>Leotiomycetes</taxon>
        <taxon>Helotiales</taxon>
        <taxon>Sclerotiniaceae</taxon>
        <taxon>Sclerotinia</taxon>
    </lineage>
</organism>
<evidence type="ECO:0000256" key="1">
    <source>
        <dbReference type="SAM" id="MobiDB-lite"/>
    </source>
</evidence>
<dbReference type="AlphaFoldDB" id="A0A8H2VMH1"/>
<feature type="compositionally biased region" description="Basic and acidic residues" evidence="1">
    <location>
        <begin position="133"/>
        <end position="155"/>
    </location>
</feature>
<accession>A0A8H2VMH1</accession>
<gene>
    <name evidence="3" type="ORF">SCLTRI_LOCUS661</name>
</gene>
<proteinExistence type="predicted"/>
<keyword evidence="2" id="KW-1133">Transmembrane helix</keyword>
<evidence type="ECO:0000256" key="2">
    <source>
        <dbReference type="SAM" id="Phobius"/>
    </source>
</evidence>
<dbReference type="EMBL" id="CAJHIA010000002">
    <property type="protein sequence ID" value="CAD6440034.1"/>
    <property type="molecule type" value="Genomic_DNA"/>
</dbReference>
<feature type="region of interest" description="Disordered" evidence="1">
    <location>
        <begin position="130"/>
        <end position="178"/>
    </location>
</feature>
<protein>
    <submittedName>
        <fullName evidence="3">32303618-ccc5-4ce3-9f8b-ea0c7bfaaf65</fullName>
    </submittedName>
</protein>
<comment type="caution">
    <text evidence="3">The sequence shown here is derived from an EMBL/GenBank/DDBJ whole genome shotgun (WGS) entry which is preliminary data.</text>
</comment>
<keyword evidence="4" id="KW-1185">Reference proteome</keyword>
<reference evidence="3" key="1">
    <citation type="submission" date="2020-10" db="EMBL/GenBank/DDBJ databases">
        <authorList>
            <person name="Kusch S."/>
        </authorList>
    </citation>
    <scope>NUCLEOTIDE SEQUENCE</scope>
    <source>
        <strain evidence="3">SwB9</strain>
    </source>
</reference>
<dbReference type="Proteomes" id="UP000624404">
    <property type="component" value="Unassembled WGS sequence"/>
</dbReference>
<sequence length="178" mass="19290">MAISASGDQLGLSVLIVDDVIFLALAGVAVCARLLARYIPKRKLCFNDNVINLVLMFAGERKTTANMAVVTGGAGQHMDKVQLSARFYGYAAAEIFWVKKPDAKRSGGFGKLDDAHPLTGITDVINVVSQAEGPDRPNKQQESESRDLEAQDNHGKSSSARRLGVRKDWAVHSVHSQK</sequence>
<name>A0A8H2VMH1_9HELO</name>